<dbReference type="PANTHER" id="PTHR17490">
    <property type="entry name" value="SUA5"/>
    <property type="match status" value="1"/>
</dbReference>
<feature type="binding site" evidence="14">
    <location>
        <position position="115"/>
    </location>
    <ligand>
        <name>ATP</name>
        <dbReference type="ChEBI" id="CHEBI:30616"/>
    </ligand>
</feature>
<feature type="binding site" evidence="14">
    <location>
        <position position="141"/>
    </location>
    <ligand>
        <name>ATP</name>
        <dbReference type="ChEBI" id="CHEBI:30616"/>
    </ligand>
</feature>
<dbReference type="Pfam" id="PF03481">
    <property type="entry name" value="Sua5_C"/>
    <property type="match status" value="1"/>
</dbReference>
<evidence type="ECO:0000256" key="8">
    <source>
        <dbReference type="ARBA" id="ARBA00022695"/>
    </source>
</evidence>
<dbReference type="PIRSF" id="PIRSF004930">
    <property type="entry name" value="Tln_factor_SUA5"/>
    <property type="match status" value="1"/>
</dbReference>
<dbReference type="PROSITE" id="PS51163">
    <property type="entry name" value="YRDC"/>
    <property type="match status" value="1"/>
</dbReference>
<feature type="binding site" evidence="14">
    <location>
        <position position="65"/>
    </location>
    <ligand>
        <name>L-threonine</name>
        <dbReference type="ChEBI" id="CHEBI:57926"/>
    </ligand>
</feature>
<dbReference type="SUPFAM" id="SSF55821">
    <property type="entry name" value="YrdC/RibB"/>
    <property type="match status" value="1"/>
</dbReference>
<evidence type="ECO:0000256" key="10">
    <source>
        <dbReference type="ARBA" id="ARBA00022840"/>
    </source>
</evidence>
<evidence type="ECO:0000256" key="14">
    <source>
        <dbReference type="PIRSR" id="PIRSR004930-1"/>
    </source>
</evidence>
<feature type="domain" description="YrdC-like" evidence="15">
    <location>
        <begin position="11"/>
        <end position="198"/>
    </location>
</feature>
<reference evidence="16 17" key="1">
    <citation type="submission" date="2020-07" db="EMBL/GenBank/DDBJ databases">
        <title>Complete genome sequence of Chitinibacter sp. 2T18.</title>
        <authorList>
            <person name="Bae J.-W."/>
            <person name="Choi J.-W."/>
        </authorList>
    </citation>
    <scope>NUCLEOTIDE SEQUENCE [LARGE SCALE GENOMIC DNA]</scope>
    <source>
        <strain evidence="16 17">2T18</strain>
    </source>
</reference>
<keyword evidence="7 13" id="KW-0819">tRNA processing</keyword>
<dbReference type="InterPro" id="IPR006070">
    <property type="entry name" value="Sua5-like_dom"/>
</dbReference>
<organism evidence="16 17">
    <name type="scientific">Chitinibacter bivalviorum</name>
    <dbReference type="NCBI Taxonomy" id="2739434"/>
    <lineage>
        <taxon>Bacteria</taxon>
        <taxon>Pseudomonadati</taxon>
        <taxon>Pseudomonadota</taxon>
        <taxon>Betaproteobacteria</taxon>
        <taxon>Neisseriales</taxon>
        <taxon>Chitinibacteraceae</taxon>
        <taxon>Chitinibacter</taxon>
    </lineage>
</organism>
<sequence length="342" mass="36957">MNPSRSPAMTTEQINTALNLLRAGELVGIPTETVYGLAADASQPAAVAKIFAAKGRPADHPVIVHIAGAEQLADWAQNIPDEAYLLAEHFWPGPLTLILERQPHVSDSVTGGQNTVGLRAPAHPITHELLQQFGGGLAAPSANQFGHVSPTTFDHVRSEFSPEVLQLILDGGACDVGVESTIVSLVGDKPKLLRPGGVSREAIEAVLGDSLEHHTNQHSAKQRVSGLLDSHYAPRTQLITGDLLALHALAQQRLAQGQNIALLHYQSIEHEQTNWLNAQCYAMPQNAESYAQTLYATLRHLDLAGFNVLLLELPPTSKEWLAVHDRLHRAAHLKLGSNRIPI</sequence>
<keyword evidence="8 13" id="KW-0548">Nucleotidyltransferase</keyword>
<dbReference type="Proteomes" id="UP000509597">
    <property type="component" value="Chromosome"/>
</dbReference>
<evidence type="ECO:0000256" key="4">
    <source>
        <dbReference type="ARBA" id="ARBA00015492"/>
    </source>
</evidence>
<dbReference type="GO" id="GO:0008033">
    <property type="term" value="P:tRNA processing"/>
    <property type="evidence" value="ECO:0007669"/>
    <property type="project" value="UniProtKB-KW"/>
</dbReference>
<dbReference type="GO" id="GO:0000049">
    <property type="term" value="F:tRNA binding"/>
    <property type="evidence" value="ECO:0007669"/>
    <property type="project" value="TreeGrafter"/>
</dbReference>
<dbReference type="Gene3D" id="3.90.870.10">
    <property type="entry name" value="DHBP synthase"/>
    <property type="match status" value="1"/>
</dbReference>
<dbReference type="GO" id="GO:0005737">
    <property type="term" value="C:cytoplasm"/>
    <property type="evidence" value="ECO:0007669"/>
    <property type="project" value="UniProtKB-SubCell"/>
</dbReference>
<feature type="binding site" evidence="14">
    <location>
        <position position="56"/>
    </location>
    <ligand>
        <name>ATP</name>
        <dbReference type="ChEBI" id="CHEBI:30616"/>
    </ligand>
</feature>
<feature type="binding site" evidence="14">
    <location>
        <position position="180"/>
    </location>
    <ligand>
        <name>L-threonine</name>
        <dbReference type="ChEBI" id="CHEBI:57926"/>
    </ligand>
</feature>
<evidence type="ECO:0000256" key="5">
    <source>
        <dbReference type="ARBA" id="ARBA00022490"/>
    </source>
</evidence>
<accession>A0A7H9BH99</accession>
<dbReference type="InterPro" id="IPR017945">
    <property type="entry name" value="DHBP_synth_RibB-like_a/b_dom"/>
</dbReference>
<evidence type="ECO:0000256" key="7">
    <source>
        <dbReference type="ARBA" id="ARBA00022694"/>
    </source>
</evidence>
<dbReference type="AlphaFoldDB" id="A0A7H9BH99"/>
<feature type="binding site" evidence="14">
    <location>
        <position position="139"/>
    </location>
    <ligand>
        <name>L-threonine</name>
        <dbReference type="ChEBI" id="CHEBI:57926"/>
    </ligand>
</feature>
<comment type="function">
    <text evidence="13">Required for the formation of a threonylcarbamoyl group on adenosine at position 37 (t(6)A37) in tRNAs that read codons beginning with adenine.</text>
</comment>
<comment type="catalytic activity">
    <reaction evidence="12 13">
        <text>L-threonine + hydrogencarbonate + ATP = L-threonylcarbamoyladenylate + diphosphate + H2O</text>
        <dbReference type="Rhea" id="RHEA:36407"/>
        <dbReference type="ChEBI" id="CHEBI:15377"/>
        <dbReference type="ChEBI" id="CHEBI:17544"/>
        <dbReference type="ChEBI" id="CHEBI:30616"/>
        <dbReference type="ChEBI" id="CHEBI:33019"/>
        <dbReference type="ChEBI" id="CHEBI:57926"/>
        <dbReference type="ChEBI" id="CHEBI:73682"/>
        <dbReference type="EC" id="2.7.7.87"/>
    </reaction>
</comment>
<evidence type="ECO:0000256" key="1">
    <source>
        <dbReference type="ARBA" id="ARBA00004496"/>
    </source>
</evidence>
<dbReference type="KEGG" id="chiz:HQ393_03155"/>
<feature type="binding site" evidence="14">
    <location>
        <position position="33"/>
    </location>
    <ligand>
        <name>L-threonine</name>
        <dbReference type="ChEBI" id="CHEBI:57926"/>
    </ligand>
</feature>
<evidence type="ECO:0000313" key="16">
    <source>
        <dbReference type="EMBL" id="QLG87331.1"/>
    </source>
</evidence>
<dbReference type="InterPro" id="IPR010923">
    <property type="entry name" value="T(6)A37_SUA5"/>
</dbReference>
<dbReference type="Pfam" id="PF01300">
    <property type="entry name" value="Sua5_yciO_yrdC"/>
    <property type="match status" value="1"/>
</dbReference>
<evidence type="ECO:0000256" key="3">
    <source>
        <dbReference type="ARBA" id="ARBA00012584"/>
    </source>
</evidence>
<evidence type="ECO:0000313" key="17">
    <source>
        <dbReference type="Proteomes" id="UP000509597"/>
    </source>
</evidence>
<evidence type="ECO:0000256" key="2">
    <source>
        <dbReference type="ARBA" id="ARBA00007663"/>
    </source>
</evidence>
<keyword evidence="6 13" id="KW-0808">Transferase</keyword>
<keyword evidence="9 13" id="KW-0547">Nucleotide-binding</keyword>
<keyword evidence="17" id="KW-1185">Reference proteome</keyword>
<comment type="similarity">
    <text evidence="2 13">Belongs to the SUA5 family.</text>
</comment>
<keyword evidence="5 13" id="KW-0963">Cytoplasm</keyword>
<evidence type="ECO:0000256" key="11">
    <source>
        <dbReference type="ARBA" id="ARBA00029774"/>
    </source>
</evidence>
<dbReference type="GO" id="GO:0005524">
    <property type="term" value="F:ATP binding"/>
    <property type="evidence" value="ECO:0007669"/>
    <property type="project" value="UniProtKB-UniRule"/>
</dbReference>
<dbReference type="EC" id="2.7.7.87" evidence="3 13"/>
<dbReference type="NCBIfam" id="TIGR00057">
    <property type="entry name" value="L-threonylcarbamoyladenylate synthase"/>
    <property type="match status" value="1"/>
</dbReference>
<evidence type="ECO:0000256" key="9">
    <source>
        <dbReference type="ARBA" id="ARBA00022741"/>
    </source>
</evidence>
<dbReference type="FunFam" id="3.90.870.10:FF:000009">
    <property type="entry name" value="Threonylcarbamoyl-AMP synthase, putative"/>
    <property type="match status" value="1"/>
</dbReference>
<dbReference type="InterPro" id="IPR050156">
    <property type="entry name" value="TC-AMP_synthase_SUA5"/>
</dbReference>
<name>A0A7H9BH99_9NEIS</name>
<dbReference type="PANTHER" id="PTHR17490:SF16">
    <property type="entry name" value="THREONYLCARBAMOYL-AMP SYNTHASE"/>
    <property type="match status" value="1"/>
</dbReference>
<dbReference type="GO" id="GO:0006450">
    <property type="term" value="P:regulation of translational fidelity"/>
    <property type="evidence" value="ECO:0007669"/>
    <property type="project" value="TreeGrafter"/>
</dbReference>
<evidence type="ECO:0000259" key="15">
    <source>
        <dbReference type="PROSITE" id="PS51163"/>
    </source>
</evidence>
<dbReference type="InterPro" id="IPR005145">
    <property type="entry name" value="Sua5_C"/>
</dbReference>
<evidence type="ECO:0000256" key="6">
    <source>
        <dbReference type="ARBA" id="ARBA00022679"/>
    </source>
</evidence>
<dbReference type="GO" id="GO:0003725">
    <property type="term" value="F:double-stranded RNA binding"/>
    <property type="evidence" value="ECO:0007669"/>
    <property type="project" value="UniProtKB-UniRule"/>
</dbReference>
<feature type="binding site" evidence="14">
    <location>
        <position position="119"/>
    </location>
    <ligand>
        <name>L-threonine</name>
        <dbReference type="ChEBI" id="CHEBI:57926"/>
    </ligand>
</feature>
<protein>
    <recommendedName>
        <fullName evidence="4 13">Threonylcarbamoyl-AMP synthase</fullName>
        <shortName evidence="13">TC-AMP synthase</shortName>
        <ecNumber evidence="3 13">2.7.7.87</ecNumber>
    </recommendedName>
    <alternativeName>
        <fullName evidence="11 13">L-threonylcarbamoyladenylate synthase</fullName>
    </alternativeName>
</protein>
<dbReference type="Gene3D" id="3.40.50.11030">
    <property type="entry name" value="Threonylcarbamoyl-AMP synthase, C-terminal domain"/>
    <property type="match status" value="1"/>
</dbReference>
<evidence type="ECO:0000256" key="13">
    <source>
        <dbReference type="PIRNR" id="PIRNR004930"/>
    </source>
</evidence>
<comment type="subcellular location">
    <subcellularLocation>
        <location evidence="1 13">Cytoplasm</location>
    </subcellularLocation>
</comment>
<dbReference type="EMBL" id="CP058627">
    <property type="protein sequence ID" value="QLG87331.1"/>
    <property type="molecule type" value="Genomic_DNA"/>
</dbReference>
<feature type="binding site" evidence="14">
    <location>
        <position position="149"/>
    </location>
    <ligand>
        <name>ATP</name>
        <dbReference type="ChEBI" id="CHEBI:30616"/>
    </ligand>
</feature>
<dbReference type="InterPro" id="IPR038385">
    <property type="entry name" value="Sua5/YwlC_C"/>
</dbReference>
<dbReference type="GO" id="GO:0061710">
    <property type="term" value="F:L-threonylcarbamoyladenylate synthase"/>
    <property type="evidence" value="ECO:0007669"/>
    <property type="project" value="UniProtKB-EC"/>
</dbReference>
<dbReference type="RefSeq" id="WP_179357415.1">
    <property type="nucleotide sequence ID" value="NZ_CP058627.1"/>
</dbReference>
<gene>
    <name evidence="16" type="ORF">HQ393_03155</name>
</gene>
<proteinExistence type="inferred from homology"/>
<keyword evidence="10 13" id="KW-0067">ATP-binding</keyword>
<feature type="binding site" evidence="14">
    <location>
        <position position="232"/>
    </location>
    <ligand>
        <name>ATP</name>
        <dbReference type="ChEBI" id="CHEBI:30616"/>
    </ligand>
</feature>
<feature type="binding site" evidence="14">
    <location>
        <position position="194"/>
    </location>
    <ligand>
        <name>ATP</name>
        <dbReference type="ChEBI" id="CHEBI:30616"/>
    </ligand>
</feature>
<evidence type="ECO:0000256" key="12">
    <source>
        <dbReference type="ARBA" id="ARBA00048366"/>
    </source>
</evidence>